<sequence length="475" mass="54011">MLESFDEWFAVRDGHDDDRIWPGRLSFSIKNGVVLEAIAFPDGGNFYQAPNCDTGTITGYLDYQRPTTIINPWVQSRGGGSMGVDTPVVRSKARIIGSAILKNIHLTDINERCFTGVSMDLPAFSSWYAPRIVKTDFSFPNDKGPADVSVDVDRPEHSEFVLNDQTKVTIDSYAHPATEGAVTSVTQRTSLWFQFSEAANYEAVIKRIWRVNILFSFLLGHRMAQSPYHLHTTHTRSWNEEDRPVVAELLFRPTFKSKTEHLEWHDALFTRHNCTLDARSILNAAAEQPDALFYLMNMVLLMEHPKKLSANTFSEFMGCVEDFDQTVFGSGSSSDLKALRKSLKKVVAEHGSEADKRTLGDLLHRSPNRYSLAQRVERLQRAWLDSGFRESPDPIELVKLRNAISHGRAVTLEVDDYQKMVWFGYYLCALSRFHIFRELGLPDEDIGEAFCRVPYRYGMYAPRTEEATNAEAETK</sequence>
<keyword evidence="4" id="KW-1185">Reference proteome</keyword>
<dbReference type="OrthoDB" id="9802649at2"/>
<proteinExistence type="predicted"/>
<dbReference type="Pfam" id="PF18739">
    <property type="entry name" value="HEPN_Apea"/>
    <property type="match status" value="1"/>
</dbReference>
<dbReference type="InterPro" id="IPR041223">
    <property type="entry name" value="ApeA_NTD"/>
</dbReference>
<accession>A0A3M0CT39</accession>
<dbReference type="InterPro" id="IPR041229">
    <property type="entry name" value="HEPN_Apea"/>
</dbReference>
<name>A0A3M0CT39_9PROT</name>
<gene>
    <name evidence="3" type="ORF">BXY39_0145</name>
</gene>
<dbReference type="Pfam" id="PF18862">
    <property type="entry name" value="ApeA_NTD1"/>
    <property type="match status" value="1"/>
</dbReference>
<dbReference type="RefSeq" id="WP_121936933.1">
    <property type="nucleotide sequence ID" value="NZ_REFR01000002.1"/>
</dbReference>
<evidence type="ECO:0000259" key="2">
    <source>
        <dbReference type="Pfam" id="PF18862"/>
    </source>
</evidence>
<evidence type="ECO:0000313" key="3">
    <source>
        <dbReference type="EMBL" id="RMB12721.1"/>
    </source>
</evidence>
<dbReference type="AlphaFoldDB" id="A0A3M0CT39"/>
<feature type="domain" description="Apea-like HEPN" evidence="1">
    <location>
        <begin position="332"/>
        <end position="444"/>
    </location>
</feature>
<dbReference type="InParanoid" id="A0A3M0CT39"/>
<feature type="domain" description="ApeA N-terminal" evidence="2">
    <location>
        <begin position="18"/>
        <end position="272"/>
    </location>
</feature>
<evidence type="ECO:0000313" key="4">
    <source>
        <dbReference type="Proteomes" id="UP000271227"/>
    </source>
</evidence>
<reference evidence="3 4" key="1">
    <citation type="submission" date="2018-10" db="EMBL/GenBank/DDBJ databases">
        <title>Genomic Encyclopedia of Archaeal and Bacterial Type Strains, Phase II (KMG-II): from individual species to whole genera.</title>
        <authorList>
            <person name="Goeker M."/>
        </authorList>
    </citation>
    <scope>NUCLEOTIDE SEQUENCE [LARGE SCALE GENOMIC DNA]</scope>
    <source>
        <strain evidence="3 4">DSM 25217</strain>
    </source>
</reference>
<comment type="caution">
    <text evidence="3">The sequence shown here is derived from an EMBL/GenBank/DDBJ whole genome shotgun (WGS) entry which is preliminary data.</text>
</comment>
<dbReference type="EMBL" id="REFR01000002">
    <property type="protein sequence ID" value="RMB12721.1"/>
    <property type="molecule type" value="Genomic_DNA"/>
</dbReference>
<dbReference type="Proteomes" id="UP000271227">
    <property type="component" value="Unassembled WGS sequence"/>
</dbReference>
<protein>
    <submittedName>
        <fullName evidence="3">Uncharacterized protein</fullName>
    </submittedName>
</protein>
<organism evidence="3 4">
    <name type="scientific">Eilatimonas milleporae</name>
    <dbReference type="NCBI Taxonomy" id="911205"/>
    <lineage>
        <taxon>Bacteria</taxon>
        <taxon>Pseudomonadati</taxon>
        <taxon>Pseudomonadota</taxon>
        <taxon>Alphaproteobacteria</taxon>
        <taxon>Kordiimonadales</taxon>
        <taxon>Kordiimonadaceae</taxon>
        <taxon>Eilatimonas</taxon>
    </lineage>
</organism>
<evidence type="ECO:0000259" key="1">
    <source>
        <dbReference type="Pfam" id="PF18739"/>
    </source>
</evidence>